<keyword evidence="1" id="KW-0812">Transmembrane</keyword>
<dbReference type="InterPro" id="IPR012902">
    <property type="entry name" value="N_methyl_site"/>
</dbReference>
<evidence type="ECO:0000313" key="5">
    <source>
        <dbReference type="Proteomes" id="UP000254133"/>
    </source>
</evidence>
<dbReference type="EMBL" id="CP087781">
    <property type="protein sequence ID" value="UZA51564.1"/>
    <property type="molecule type" value="Genomic_DNA"/>
</dbReference>
<dbReference type="EMBL" id="UGPZ01000002">
    <property type="protein sequence ID" value="STY90725.1"/>
    <property type="molecule type" value="Genomic_DNA"/>
</dbReference>
<evidence type="ECO:0000313" key="2">
    <source>
        <dbReference type="EMBL" id="STY90725.1"/>
    </source>
</evidence>
<dbReference type="Proteomes" id="UP001163283">
    <property type="component" value="Chromosome"/>
</dbReference>
<dbReference type="InterPro" id="IPR045584">
    <property type="entry name" value="Pilin-like"/>
</dbReference>
<feature type="transmembrane region" description="Helical" evidence="1">
    <location>
        <begin position="12"/>
        <end position="34"/>
    </location>
</feature>
<dbReference type="Gene3D" id="3.30.700.10">
    <property type="entry name" value="Glycoprotein, Type 4 Pilin"/>
    <property type="match status" value="1"/>
</dbReference>
<gene>
    <name evidence="2" type="primary">pilE1</name>
    <name evidence="3" type="ORF">LP092_14775</name>
    <name evidence="4" type="ORF">LP129_13995</name>
    <name evidence="2" type="ORF">NCTC9426_00749</name>
</gene>
<proteinExistence type="predicted"/>
<evidence type="ECO:0000313" key="3">
    <source>
        <dbReference type="EMBL" id="UZA03162.1"/>
    </source>
</evidence>
<name>A0A1S9ZWY3_MORBO</name>
<dbReference type="RefSeq" id="WP_158079701.1">
    <property type="nucleotide sequence ID" value="NZ_CP030241.1"/>
</dbReference>
<evidence type="ECO:0000256" key="1">
    <source>
        <dbReference type="SAM" id="Phobius"/>
    </source>
</evidence>
<dbReference type="GeneID" id="77187242"/>
<keyword evidence="1" id="KW-1133">Transmembrane helix</keyword>
<dbReference type="Pfam" id="PF07963">
    <property type="entry name" value="N_methyl"/>
    <property type="match status" value="1"/>
</dbReference>
<protein>
    <submittedName>
        <fullName evidence="2 3">Pilin</fullName>
    </submittedName>
</protein>
<evidence type="ECO:0000313" key="7">
    <source>
        <dbReference type="Proteomes" id="UP001163632"/>
    </source>
</evidence>
<keyword evidence="1" id="KW-0472">Membrane</keyword>
<dbReference type="NCBIfam" id="TIGR02532">
    <property type="entry name" value="IV_pilin_GFxxxE"/>
    <property type="match status" value="1"/>
</dbReference>
<dbReference type="EMBL" id="CP087830">
    <property type="protein sequence ID" value="UZA03162.1"/>
    <property type="molecule type" value="Genomic_DNA"/>
</dbReference>
<accession>A0A1S9ZWY3</accession>
<reference evidence="3 6" key="2">
    <citation type="journal article" date="2022" name="BMC Microbiol.">
        <title>Whole genome sequencing of Moraxella bovis strains from North America reveals two genotypes with different genetic determinants.</title>
        <authorList>
            <person name="Wynn E.L."/>
            <person name="Hille M.M."/>
            <person name="Loy J.D."/>
            <person name="Schuller G."/>
            <person name="Kuhn K.L."/>
            <person name="Dickey A.M."/>
            <person name="Bono J.L."/>
            <person name="Clawson M.L."/>
        </authorList>
    </citation>
    <scope>NUCLEOTIDE SEQUENCE</scope>
    <source>
        <strain evidence="3">SAM102599</strain>
        <strain evidence="4 6">SAM57978</strain>
    </source>
</reference>
<evidence type="ECO:0000313" key="4">
    <source>
        <dbReference type="EMBL" id="UZA51564.1"/>
    </source>
</evidence>
<organism evidence="2 5">
    <name type="scientific">Moraxella bovis</name>
    <dbReference type="NCBI Taxonomy" id="476"/>
    <lineage>
        <taxon>Bacteria</taxon>
        <taxon>Pseudomonadati</taxon>
        <taxon>Pseudomonadota</taxon>
        <taxon>Gammaproteobacteria</taxon>
        <taxon>Moraxellales</taxon>
        <taxon>Moraxellaceae</taxon>
        <taxon>Moraxella</taxon>
    </lineage>
</organism>
<reference evidence="2 5" key="1">
    <citation type="submission" date="2018-06" db="EMBL/GenBank/DDBJ databases">
        <authorList>
            <consortium name="Pathogen Informatics"/>
            <person name="Doyle S."/>
        </authorList>
    </citation>
    <scope>NUCLEOTIDE SEQUENCE [LARGE SCALE GENOMIC DNA]</scope>
    <source>
        <strain evidence="2 5">NCTC9426</strain>
    </source>
</reference>
<dbReference type="SUPFAM" id="SSF54523">
    <property type="entry name" value="Pili subunits"/>
    <property type="match status" value="1"/>
</dbReference>
<sequence>MTQRFFVKHHEQGFTLLELIIVVIVVAILASIALPNYRNMVVRNAESEVQSTMGRIQVDLDRWRASAMTYRGFVPVRDVDNNGRLIHSYGDNNNTPNGTVIFVPLGSNQNNFRYRIELRDGDNTAVGLNPAINANIVGSGRSWVMHATPNPNNGSINNASAFVLRSTGFKCKSSAGANPTVVGLATTTCNAAGQETW</sequence>
<keyword evidence="7" id="KW-1185">Reference proteome</keyword>
<evidence type="ECO:0000313" key="6">
    <source>
        <dbReference type="Proteomes" id="UP001163283"/>
    </source>
</evidence>
<dbReference type="Proteomes" id="UP000254133">
    <property type="component" value="Unassembled WGS sequence"/>
</dbReference>
<dbReference type="AlphaFoldDB" id="A0A1S9ZWY3"/>
<dbReference type="PROSITE" id="PS00409">
    <property type="entry name" value="PROKAR_NTER_METHYL"/>
    <property type="match status" value="1"/>
</dbReference>
<dbReference type="Proteomes" id="UP001163632">
    <property type="component" value="Chromosome"/>
</dbReference>